<organism evidence="1">
    <name type="scientific">marine metagenome</name>
    <dbReference type="NCBI Taxonomy" id="408172"/>
    <lineage>
        <taxon>unclassified sequences</taxon>
        <taxon>metagenomes</taxon>
        <taxon>ecological metagenomes</taxon>
    </lineage>
</organism>
<accession>A0A382JS83</accession>
<protein>
    <recommendedName>
        <fullName evidence="2">DUF3108 domain-containing protein</fullName>
    </recommendedName>
</protein>
<evidence type="ECO:0000313" key="1">
    <source>
        <dbReference type="EMBL" id="SVC13877.1"/>
    </source>
</evidence>
<dbReference type="AlphaFoldDB" id="A0A382JS83"/>
<sequence>MKLTIRFICFLGLVIACQSVAQDYFPLSVGNTWIFHSRDGSQERLIKIVSQEEGLEINRNGRKQNRKIQAKLDSDTVVVYDQVNSRAHFLIRTPKGLKQSYMVQYKKRKNGKIKSTVYTYELEQLFLPQLVRPEKKWNTSGHRLGGKKAKAGTLDTRFKVVSTETLKVKSGLFHRVMRISEESDHLRKARKKTLLNYIWLAPNIGPIRYKTINEEIFELTEHRLALGVETKDYHLPTVWGRLKFQSTRLRN</sequence>
<name>A0A382JS83_9ZZZZ</name>
<dbReference type="Gene3D" id="2.40.360.20">
    <property type="match status" value="1"/>
</dbReference>
<proteinExistence type="predicted"/>
<gene>
    <name evidence="1" type="ORF">METZ01_LOCUS266731</name>
</gene>
<dbReference type="PROSITE" id="PS51257">
    <property type="entry name" value="PROKAR_LIPOPROTEIN"/>
    <property type="match status" value="1"/>
</dbReference>
<dbReference type="EMBL" id="UINC01075566">
    <property type="protein sequence ID" value="SVC13877.1"/>
    <property type="molecule type" value="Genomic_DNA"/>
</dbReference>
<reference evidence="1" key="1">
    <citation type="submission" date="2018-05" db="EMBL/GenBank/DDBJ databases">
        <authorList>
            <person name="Lanie J.A."/>
            <person name="Ng W.-L."/>
            <person name="Kazmierczak K.M."/>
            <person name="Andrzejewski T.M."/>
            <person name="Davidsen T.M."/>
            <person name="Wayne K.J."/>
            <person name="Tettelin H."/>
            <person name="Glass J.I."/>
            <person name="Rusch D."/>
            <person name="Podicherti R."/>
            <person name="Tsui H.-C.T."/>
            <person name="Winkler M.E."/>
        </authorList>
    </citation>
    <scope>NUCLEOTIDE SEQUENCE</scope>
</reference>
<evidence type="ECO:0008006" key="2">
    <source>
        <dbReference type="Google" id="ProtNLM"/>
    </source>
</evidence>